<name>A0A8H5H9B9_9AGAR</name>
<gene>
    <name evidence="8" type="ORF">D9615_005969</name>
</gene>
<protein>
    <recommendedName>
        <fullName evidence="7">Hydrophobin</fullName>
    </recommendedName>
</protein>
<dbReference type="GO" id="GO:0005199">
    <property type="term" value="F:structural constituent of cell wall"/>
    <property type="evidence" value="ECO:0007669"/>
    <property type="project" value="InterPro"/>
</dbReference>
<proteinExistence type="inferred from homology"/>
<accession>A0A8H5H9B9</accession>
<comment type="caution">
    <text evidence="8">The sequence shown here is derived from an EMBL/GenBank/DDBJ whole genome shotgun (WGS) entry which is preliminary data.</text>
</comment>
<evidence type="ECO:0000256" key="2">
    <source>
        <dbReference type="ARBA" id="ARBA00010446"/>
    </source>
</evidence>
<dbReference type="SMART" id="SM00075">
    <property type="entry name" value="HYDRO"/>
    <property type="match status" value="1"/>
</dbReference>
<dbReference type="OrthoDB" id="4225815at2759"/>
<comment type="subcellular location">
    <subcellularLocation>
        <location evidence="1 7">Secreted</location>
        <location evidence="1 7">Cell wall</location>
    </subcellularLocation>
</comment>
<comment type="similarity">
    <text evidence="2 7">Belongs to the fungal hydrophobin family.</text>
</comment>
<evidence type="ECO:0000256" key="1">
    <source>
        <dbReference type="ARBA" id="ARBA00004191"/>
    </source>
</evidence>
<evidence type="ECO:0000313" key="9">
    <source>
        <dbReference type="Proteomes" id="UP000565441"/>
    </source>
</evidence>
<dbReference type="GO" id="GO:0009277">
    <property type="term" value="C:fungal-type cell wall"/>
    <property type="evidence" value="ECO:0007669"/>
    <property type="project" value="InterPro"/>
</dbReference>
<evidence type="ECO:0000256" key="4">
    <source>
        <dbReference type="ARBA" id="ARBA00022525"/>
    </source>
</evidence>
<dbReference type="Proteomes" id="UP000565441">
    <property type="component" value="Unassembled WGS sequence"/>
</dbReference>
<keyword evidence="3 7" id="KW-0134">Cell wall</keyword>
<reference evidence="8 9" key="1">
    <citation type="journal article" date="2020" name="ISME J.">
        <title>Uncovering the hidden diversity of litter-decomposition mechanisms in mushroom-forming fungi.</title>
        <authorList>
            <person name="Floudas D."/>
            <person name="Bentzer J."/>
            <person name="Ahren D."/>
            <person name="Johansson T."/>
            <person name="Persson P."/>
            <person name="Tunlid A."/>
        </authorList>
    </citation>
    <scope>NUCLEOTIDE SEQUENCE [LARGE SCALE GENOMIC DNA]</scope>
    <source>
        <strain evidence="8 9">CBS 661.87</strain>
    </source>
</reference>
<dbReference type="CDD" id="cd23507">
    <property type="entry name" value="hydrophobin_I"/>
    <property type="match status" value="1"/>
</dbReference>
<dbReference type="InterPro" id="IPR019778">
    <property type="entry name" value="Class_I_Hydrophobin_CS"/>
</dbReference>
<dbReference type="PROSITE" id="PS00956">
    <property type="entry name" value="HYDROPHOBIN"/>
    <property type="match status" value="1"/>
</dbReference>
<organism evidence="8 9">
    <name type="scientific">Tricholomella constricta</name>
    <dbReference type="NCBI Taxonomy" id="117010"/>
    <lineage>
        <taxon>Eukaryota</taxon>
        <taxon>Fungi</taxon>
        <taxon>Dikarya</taxon>
        <taxon>Basidiomycota</taxon>
        <taxon>Agaricomycotina</taxon>
        <taxon>Agaricomycetes</taxon>
        <taxon>Agaricomycetidae</taxon>
        <taxon>Agaricales</taxon>
        <taxon>Tricholomatineae</taxon>
        <taxon>Lyophyllaceae</taxon>
        <taxon>Tricholomella</taxon>
    </lineage>
</organism>
<keyword evidence="5 7" id="KW-0732">Signal</keyword>
<evidence type="ECO:0000256" key="5">
    <source>
        <dbReference type="ARBA" id="ARBA00022729"/>
    </source>
</evidence>
<dbReference type="AlphaFoldDB" id="A0A8H5H9B9"/>
<keyword evidence="9" id="KW-1185">Reference proteome</keyword>
<dbReference type="InterPro" id="IPR001338">
    <property type="entry name" value="Class_I_Hydrophobin"/>
</dbReference>
<evidence type="ECO:0000256" key="7">
    <source>
        <dbReference type="RuleBase" id="RU365009"/>
    </source>
</evidence>
<keyword evidence="4 7" id="KW-0964">Secreted</keyword>
<sequence>MERPNVTTGTRNLPLINHKMFARIATFFLFCCFALCASAVAVPRGDQCSSGPVQCCNSVQEADSAPVNALTGLLGIVLGPLTGQVGLGCSPLSIIGVAGNSCTQQTVCCTGNTFNGLIAVGCTPINLNL</sequence>
<dbReference type="EMBL" id="JAACJP010000017">
    <property type="protein sequence ID" value="KAF5379143.1"/>
    <property type="molecule type" value="Genomic_DNA"/>
</dbReference>
<dbReference type="Pfam" id="PF01185">
    <property type="entry name" value="Hydrophobin"/>
    <property type="match status" value="1"/>
</dbReference>
<evidence type="ECO:0000256" key="3">
    <source>
        <dbReference type="ARBA" id="ARBA00022512"/>
    </source>
</evidence>
<evidence type="ECO:0000256" key="6">
    <source>
        <dbReference type="ARBA" id="ARBA00023157"/>
    </source>
</evidence>
<keyword evidence="6 7" id="KW-1015">Disulfide bond</keyword>
<evidence type="ECO:0000313" key="8">
    <source>
        <dbReference type="EMBL" id="KAF5379143.1"/>
    </source>
</evidence>